<evidence type="ECO:0008006" key="4">
    <source>
        <dbReference type="Google" id="ProtNLM"/>
    </source>
</evidence>
<organism evidence="2 3">
    <name type="scientific">Burkholderia multivorans</name>
    <dbReference type="NCBI Taxonomy" id="87883"/>
    <lineage>
        <taxon>Bacteria</taxon>
        <taxon>Pseudomonadati</taxon>
        <taxon>Pseudomonadota</taxon>
        <taxon>Betaproteobacteria</taxon>
        <taxon>Burkholderiales</taxon>
        <taxon>Burkholderiaceae</taxon>
        <taxon>Burkholderia</taxon>
        <taxon>Burkholderia cepacia complex</taxon>
    </lineage>
</organism>
<dbReference type="AlphaFoldDB" id="A0AAP2HS51"/>
<protein>
    <recommendedName>
        <fullName evidence="4">Prokaryotic-type class I peptide chain release factors domain-containing protein</fullName>
    </recommendedName>
</protein>
<sequence>MGKKMSGWCNPTTWVRITHKPTGITAEASGGWRSSLHKLKDQAMQVLRARVHAQQAGIQQPTEFTHDYLFPNDKPWPDDVTEFRRRAPASEGEQK</sequence>
<gene>
    <name evidence="2" type="ORF">KTE52_31345</name>
</gene>
<feature type="compositionally biased region" description="Basic and acidic residues" evidence="1">
    <location>
        <begin position="75"/>
        <end position="85"/>
    </location>
</feature>
<evidence type="ECO:0000313" key="3">
    <source>
        <dbReference type="Proteomes" id="UP001196915"/>
    </source>
</evidence>
<feature type="region of interest" description="Disordered" evidence="1">
    <location>
        <begin position="66"/>
        <end position="95"/>
    </location>
</feature>
<dbReference type="Proteomes" id="UP001196915">
    <property type="component" value="Unassembled WGS sequence"/>
</dbReference>
<dbReference type="RefSeq" id="WP_217085100.1">
    <property type="nucleotide sequence ID" value="NZ_JAHPMX010000047.1"/>
</dbReference>
<reference evidence="2" key="1">
    <citation type="submission" date="2021-06" db="EMBL/GenBank/DDBJ databases">
        <title>A collection of bacterial strains from the Burkholderia cepacia Research Laboratory and Repository.</title>
        <authorList>
            <person name="Lipuma J."/>
            <person name="Spilker T."/>
        </authorList>
    </citation>
    <scope>NUCLEOTIDE SEQUENCE</scope>
    <source>
        <strain evidence="2">AU37435</strain>
    </source>
</reference>
<proteinExistence type="predicted"/>
<name>A0AAP2HS51_9BURK</name>
<dbReference type="EMBL" id="JAHPMX010000047">
    <property type="protein sequence ID" value="MBU9360821.1"/>
    <property type="molecule type" value="Genomic_DNA"/>
</dbReference>
<comment type="caution">
    <text evidence="2">The sequence shown here is derived from an EMBL/GenBank/DDBJ whole genome shotgun (WGS) entry which is preliminary data.</text>
</comment>
<evidence type="ECO:0000256" key="1">
    <source>
        <dbReference type="SAM" id="MobiDB-lite"/>
    </source>
</evidence>
<accession>A0AAP2HS51</accession>
<evidence type="ECO:0000313" key="2">
    <source>
        <dbReference type="EMBL" id="MBU9360821.1"/>
    </source>
</evidence>